<sequence length="203" mass="22962">MKNFFTSKKLQRNFYTRDVTIVALQLLGKILVKVEKNKILAGKIVEVEAYDGDVDEASHSFKGKTRRNEVMFREGGYFYVYFTYGVHHCCNVVTGKEGHGAAVLIRAIEPLAGIETMAYRRFGKRKVDEKQLLNLTNGPGKICEAFAFDRTHSGLDLTGDKVYIIDAPLLKKSEIGVSKRIGISKSTELPWRFFIKGSKFLSR</sequence>
<dbReference type="GO" id="GO:0003905">
    <property type="term" value="F:alkylbase DNA N-glycosylase activity"/>
    <property type="evidence" value="ECO:0007669"/>
    <property type="project" value="InterPro"/>
</dbReference>
<evidence type="ECO:0000256" key="4">
    <source>
        <dbReference type="ARBA" id="ARBA00023204"/>
    </source>
</evidence>
<evidence type="ECO:0000256" key="2">
    <source>
        <dbReference type="ARBA" id="ARBA00022763"/>
    </source>
</evidence>
<evidence type="ECO:0000313" key="6">
    <source>
        <dbReference type="EMBL" id="HFI92273.1"/>
    </source>
</evidence>
<reference evidence="6" key="1">
    <citation type="journal article" date="2020" name="mSystems">
        <title>Genome- and Community-Level Interaction Insights into Carbon Utilization and Element Cycling Functions of Hydrothermarchaeota in Hydrothermal Sediment.</title>
        <authorList>
            <person name="Zhou Z."/>
            <person name="Liu Y."/>
            <person name="Xu W."/>
            <person name="Pan J."/>
            <person name="Luo Z.H."/>
            <person name="Li M."/>
        </authorList>
    </citation>
    <scope>NUCLEOTIDE SEQUENCE [LARGE SCALE GENOMIC DNA]</scope>
    <source>
        <strain evidence="6">SpSt-479</strain>
    </source>
</reference>
<dbReference type="PANTHER" id="PTHR10429">
    <property type="entry name" value="DNA-3-METHYLADENINE GLYCOSYLASE"/>
    <property type="match status" value="1"/>
</dbReference>
<dbReference type="NCBIfam" id="TIGR00567">
    <property type="entry name" value="3mg"/>
    <property type="match status" value="1"/>
</dbReference>
<dbReference type="InterPro" id="IPR011034">
    <property type="entry name" value="Formyl_transferase-like_C_sf"/>
</dbReference>
<comment type="caution">
    <text evidence="6">The sequence shown here is derived from an EMBL/GenBank/DDBJ whole genome shotgun (WGS) entry which is preliminary data.</text>
</comment>
<proteinExistence type="inferred from homology"/>
<dbReference type="PANTHER" id="PTHR10429:SF0">
    <property type="entry name" value="DNA-3-METHYLADENINE GLYCOSYLASE"/>
    <property type="match status" value="1"/>
</dbReference>
<dbReference type="SUPFAM" id="SSF50486">
    <property type="entry name" value="FMT C-terminal domain-like"/>
    <property type="match status" value="1"/>
</dbReference>
<evidence type="ECO:0000256" key="3">
    <source>
        <dbReference type="ARBA" id="ARBA00022801"/>
    </source>
</evidence>
<keyword evidence="2 5" id="KW-0227">DNA damage</keyword>
<comment type="similarity">
    <text evidence="1 5">Belongs to the DNA glycosylase MPG family.</text>
</comment>
<keyword evidence="3 5" id="KW-0378">Hydrolase</keyword>
<dbReference type="NCBIfam" id="NF002003">
    <property type="entry name" value="PRK00802.1-3"/>
    <property type="match status" value="1"/>
</dbReference>
<protein>
    <recommendedName>
        <fullName evidence="5">Putative 3-methyladenine DNA glycosylase</fullName>
        <ecNumber evidence="5">3.2.2.-</ecNumber>
    </recommendedName>
</protein>
<dbReference type="FunFam" id="3.10.300.10:FF:000001">
    <property type="entry name" value="Putative 3-methyladenine DNA glycosylase"/>
    <property type="match status" value="1"/>
</dbReference>
<dbReference type="Pfam" id="PF02245">
    <property type="entry name" value="Pur_DNA_glyco"/>
    <property type="match status" value="1"/>
</dbReference>
<evidence type="ECO:0000256" key="1">
    <source>
        <dbReference type="ARBA" id="ARBA00009232"/>
    </source>
</evidence>
<dbReference type="HAMAP" id="MF_00527">
    <property type="entry name" value="3MGH"/>
    <property type="match status" value="1"/>
</dbReference>
<dbReference type="EMBL" id="DSUJ01000010">
    <property type="protein sequence ID" value="HFI92273.1"/>
    <property type="molecule type" value="Genomic_DNA"/>
</dbReference>
<dbReference type="EC" id="3.2.2.-" evidence="5"/>
<name>A0A7V2ZLY9_9BACT</name>
<keyword evidence="4 5" id="KW-0234">DNA repair</keyword>
<dbReference type="Gene3D" id="3.10.300.10">
    <property type="entry name" value="Methylpurine-DNA glycosylase (MPG)"/>
    <property type="match status" value="1"/>
</dbReference>
<organism evidence="6">
    <name type="scientific">Ignavibacterium album</name>
    <dbReference type="NCBI Taxonomy" id="591197"/>
    <lineage>
        <taxon>Bacteria</taxon>
        <taxon>Pseudomonadati</taxon>
        <taxon>Ignavibacteriota</taxon>
        <taxon>Ignavibacteria</taxon>
        <taxon>Ignavibacteriales</taxon>
        <taxon>Ignavibacteriaceae</taxon>
        <taxon>Ignavibacterium</taxon>
    </lineage>
</organism>
<dbReference type="InterPro" id="IPR003180">
    <property type="entry name" value="MPG"/>
</dbReference>
<dbReference type="CDD" id="cd00540">
    <property type="entry name" value="AAG"/>
    <property type="match status" value="1"/>
</dbReference>
<dbReference type="AlphaFoldDB" id="A0A7V2ZLY9"/>
<gene>
    <name evidence="6" type="ORF">ENS31_12215</name>
</gene>
<accession>A0A7V2ZLY9</accession>
<dbReference type="GO" id="GO:0003677">
    <property type="term" value="F:DNA binding"/>
    <property type="evidence" value="ECO:0007669"/>
    <property type="project" value="InterPro"/>
</dbReference>
<evidence type="ECO:0000256" key="5">
    <source>
        <dbReference type="HAMAP-Rule" id="MF_00527"/>
    </source>
</evidence>
<dbReference type="GO" id="GO:0006284">
    <property type="term" value="P:base-excision repair"/>
    <property type="evidence" value="ECO:0007669"/>
    <property type="project" value="InterPro"/>
</dbReference>
<dbReference type="InterPro" id="IPR036995">
    <property type="entry name" value="MPG_sf"/>
</dbReference>
<keyword evidence="6" id="KW-0326">Glycosidase</keyword>